<proteinExistence type="inferred from homology"/>
<evidence type="ECO:0000256" key="3">
    <source>
        <dbReference type="ARBA" id="ARBA00011233"/>
    </source>
</evidence>
<evidence type="ECO:0000313" key="6">
    <source>
        <dbReference type="EMBL" id="KKI65519.1"/>
    </source>
</evidence>
<reference evidence="6 7" key="1">
    <citation type="submission" date="2015-03" db="EMBL/GenBank/DDBJ databases">
        <title>Genome Assembly of Staphylococcus cohnii subsp. cohnii strain G22B2.</title>
        <authorList>
            <person name="Nair G."/>
            <person name="Kaur G."/>
            <person name="Khatri I."/>
            <person name="Singh N.K."/>
            <person name="Sathyabama S."/>
            <person name="Maurya S.K."/>
            <person name="Subramanian S."/>
            <person name="Agrewala J.N."/>
            <person name="Mayilraj S."/>
        </authorList>
    </citation>
    <scope>NUCLEOTIDE SEQUENCE [LARGE SCALE GENOMIC DNA]</scope>
    <source>
        <strain evidence="6 7">G22B2</strain>
    </source>
</reference>
<comment type="caution">
    <text evidence="6">The sequence shown here is derived from an EMBL/GenBank/DDBJ whole genome shotgun (WGS) entry which is preliminary data.</text>
</comment>
<comment type="subunit">
    <text evidence="3">Homotrimer.</text>
</comment>
<dbReference type="AlphaFoldDB" id="A0A0F5XAM7"/>
<dbReference type="Gene3D" id="3.20.20.70">
    <property type="entry name" value="Aldolase class I"/>
    <property type="match status" value="1"/>
</dbReference>
<evidence type="ECO:0000256" key="1">
    <source>
        <dbReference type="ARBA" id="ARBA00004761"/>
    </source>
</evidence>
<keyword evidence="4" id="KW-0456">Lyase</keyword>
<keyword evidence="5" id="KW-0119">Carbohydrate metabolism</keyword>
<dbReference type="PANTHER" id="PTHR30246">
    <property type="entry name" value="2-KETO-3-DEOXY-6-PHOSPHOGLUCONATE ALDOLASE"/>
    <property type="match status" value="1"/>
</dbReference>
<dbReference type="SUPFAM" id="SSF51569">
    <property type="entry name" value="Aldolase"/>
    <property type="match status" value="1"/>
</dbReference>
<dbReference type="InterPro" id="IPR013785">
    <property type="entry name" value="Aldolase_TIM"/>
</dbReference>
<dbReference type="Proteomes" id="UP000034455">
    <property type="component" value="Unassembled WGS sequence"/>
</dbReference>
<dbReference type="EMBL" id="LAKJ01000002">
    <property type="protein sequence ID" value="KKI65519.1"/>
    <property type="molecule type" value="Genomic_DNA"/>
</dbReference>
<evidence type="ECO:0000256" key="4">
    <source>
        <dbReference type="ARBA" id="ARBA00023239"/>
    </source>
</evidence>
<dbReference type="RefSeq" id="WP_019470082.1">
    <property type="nucleotide sequence ID" value="NZ_BKAS01000001.1"/>
</dbReference>
<gene>
    <name evidence="6" type="ORF">UF66_1476</name>
</gene>
<dbReference type="CDD" id="cd00452">
    <property type="entry name" value="KDPG_aldolase"/>
    <property type="match status" value="1"/>
</dbReference>
<evidence type="ECO:0000256" key="5">
    <source>
        <dbReference type="ARBA" id="ARBA00023277"/>
    </source>
</evidence>
<comment type="similarity">
    <text evidence="2">Belongs to the KHG/KDPG aldolase family.</text>
</comment>
<dbReference type="PANTHER" id="PTHR30246:SF1">
    <property type="entry name" value="2-DEHYDRO-3-DEOXY-6-PHOSPHOGALACTONATE ALDOLASE-RELATED"/>
    <property type="match status" value="1"/>
</dbReference>
<sequence length="213" mass="23616">MDKLLTLEQLHRNYLVGVVKGSTCDDAILKSEKMIEGGMKNIEITSNTPYAELAIKALTQKFGKSIIIGAGSVQNVVTARVAIINGARYIATSHLDVQIAHICNVYQIPYMPRCGSKDEVTKAIQYEVPVIKLYPANILGVPFLKNIREIFPNIHMIPYGGMSLENMEQWYKSGAYAIGIGNALTKGTQKNHLDMIIHQTHAFVEKLNSVRLS</sequence>
<dbReference type="PATRIC" id="fig|74704.4.peg.788"/>
<organism evidence="6 7">
    <name type="scientific">Staphylococcus cohnii subsp. cohnii</name>
    <dbReference type="NCBI Taxonomy" id="74704"/>
    <lineage>
        <taxon>Bacteria</taxon>
        <taxon>Bacillati</taxon>
        <taxon>Bacillota</taxon>
        <taxon>Bacilli</taxon>
        <taxon>Bacillales</taxon>
        <taxon>Staphylococcaceae</taxon>
        <taxon>Staphylococcus</taxon>
        <taxon>Staphylococcus cohnii species complex</taxon>
    </lineage>
</organism>
<evidence type="ECO:0000256" key="2">
    <source>
        <dbReference type="ARBA" id="ARBA00006906"/>
    </source>
</evidence>
<accession>A0A0F5XAM7</accession>
<dbReference type="GO" id="GO:0016829">
    <property type="term" value="F:lyase activity"/>
    <property type="evidence" value="ECO:0007669"/>
    <property type="project" value="UniProtKB-KW"/>
</dbReference>
<comment type="pathway">
    <text evidence="1">Carbohydrate acid metabolism.</text>
</comment>
<evidence type="ECO:0000313" key="7">
    <source>
        <dbReference type="Proteomes" id="UP000034455"/>
    </source>
</evidence>
<dbReference type="Pfam" id="PF01081">
    <property type="entry name" value="Aldolase"/>
    <property type="match status" value="1"/>
</dbReference>
<dbReference type="InterPro" id="IPR000887">
    <property type="entry name" value="Aldlse_KDPG_KHG"/>
</dbReference>
<protein>
    <submittedName>
        <fullName evidence="6">4-hydroxy-2-oxoglutarate aldolase</fullName>
    </submittedName>
</protein>
<name>A0A0F5XAM7_STACC</name>